<evidence type="ECO:0000313" key="1">
    <source>
        <dbReference type="EMBL" id="PRQ33430.1"/>
    </source>
</evidence>
<reference evidence="1 2" key="1">
    <citation type="journal article" date="2018" name="Nat. Genet.">
        <title>The Rosa genome provides new insights in the design of modern roses.</title>
        <authorList>
            <person name="Bendahmane M."/>
        </authorList>
    </citation>
    <scope>NUCLEOTIDE SEQUENCE [LARGE SCALE GENOMIC DNA]</scope>
    <source>
        <strain evidence="2">cv. Old Blush</strain>
    </source>
</reference>
<evidence type="ECO:0000313" key="2">
    <source>
        <dbReference type="Proteomes" id="UP000238479"/>
    </source>
</evidence>
<dbReference type="EMBL" id="PDCK01000043">
    <property type="protein sequence ID" value="PRQ33430.1"/>
    <property type="molecule type" value="Genomic_DNA"/>
</dbReference>
<comment type="caution">
    <text evidence="1">The sequence shown here is derived from an EMBL/GenBank/DDBJ whole genome shotgun (WGS) entry which is preliminary data.</text>
</comment>
<dbReference type="Proteomes" id="UP000238479">
    <property type="component" value="Chromosome 5"/>
</dbReference>
<keyword evidence="2" id="KW-1185">Reference proteome</keyword>
<dbReference type="AlphaFoldDB" id="A0A2P6QGY5"/>
<dbReference type="Gramene" id="PRQ33430">
    <property type="protein sequence ID" value="PRQ33430"/>
    <property type="gene ID" value="RchiOBHm_Chr5g0057531"/>
</dbReference>
<sequence length="111" mass="12559">MEMNSVPFCVVSVLDFQFKIFFCLGFHLRAMAMTVKQMAFFGGGLPLVNHLAKMWRSGEVVLILEDDHELVSLDIMSKQLKNFGISTYQGCPVGSYEESLLLLDRKDAISY</sequence>
<protein>
    <submittedName>
        <fullName evidence="1">Uncharacterized protein</fullName>
    </submittedName>
</protein>
<gene>
    <name evidence="1" type="ORF">RchiOBHm_Chr5g0057531</name>
</gene>
<name>A0A2P6QGY5_ROSCH</name>
<proteinExistence type="predicted"/>
<organism evidence="1 2">
    <name type="scientific">Rosa chinensis</name>
    <name type="common">China rose</name>
    <dbReference type="NCBI Taxonomy" id="74649"/>
    <lineage>
        <taxon>Eukaryota</taxon>
        <taxon>Viridiplantae</taxon>
        <taxon>Streptophyta</taxon>
        <taxon>Embryophyta</taxon>
        <taxon>Tracheophyta</taxon>
        <taxon>Spermatophyta</taxon>
        <taxon>Magnoliopsida</taxon>
        <taxon>eudicotyledons</taxon>
        <taxon>Gunneridae</taxon>
        <taxon>Pentapetalae</taxon>
        <taxon>rosids</taxon>
        <taxon>fabids</taxon>
        <taxon>Rosales</taxon>
        <taxon>Rosaceae</taxon>
        <taxon>Rosoideae</taxon>
        <taxon>Rosoideae incertae sedis</taxon>
        <taxon>Rosa</taxon>
    </lineage>
</organism>
<accession>A0A2P6QGY5</accession>